<evidence type="ECO:0000256" key="5">
    <source>
        <dbReference type="ARBA" id="ARBA00023136"/>
    </source>
</evidence>
<dbReference type="AlphaFoldDB" id="A0A098B8L4"/>
<dbReference type="GO" id="GO:0016020">
    <property type="term" value="C:membrane"/>
    <property type="evidence" value="ECO:0007669"/>
    <property type="project" value="UniProtKB-SubCell"/>
</dbReference>
<dbReference type="EMBL" id="LK996017">
    <property type="protein sequence ID" value="CDX05203.1"/>
    <property type="molecule type" value="Genomic_DNA"/>
</dbReference>
<feature type="transmembrane region" description="Helical" evidence="6">
    <location>
        <begin position="35"/>
        <end position="58"/>
    </location>
</feature>
<evidence type="ECO:0000313" key="7">
    <source>
        <dbReference type="EMBL" id="CDX05203.1"/>
    </source>
</evidence>
<feature type="transmembrane region" description="Helical" evidence="6">
    <location>
        <begin position="114"/>
        <end position="133"/>
    </location>
</feature>
<feature type="transmembrane region" description="Helical" evidence="6">
    <location>
        <begin position="324"/>
        <end position="341"/>
    </location>
</feature>
<dbReference type="PANTHER" id="PTHR37814">
    <property type="entry name" value="CONSERVED MEMBRANE PROTEIN"/>
    <property type="match status" value="1"/>
</dbReference>
<accession>A0A098B8L4</accession>
<dbReference type="Gene3D" id="1.20.1730.10">
    <property type="entry name" value="Sodium/glucose cotransporter"/>
    <property type="match status" value="1"/>
</dbReference>
<feature type="transmembrane region" description="Helical" evidence="6">
    <location>
        <begin position="298"/>
        <end position="318"/>
    </location>
</feature>
<evidence type="ECO:0000256" key="2">
    <source>
        <dbReference type="ARBA" id="ARBA00006434"/>
    </source>
</evidence>
<evidence type="ECO:0000256" key="3">
    <source>
        <dbReference type="ARBA" id="ARBA00022692"/>
    </source>
</evidence>
<feature type="transmembrane region" description="Helical" evidence="6">
    <location>
        <begin position="183"/>
        <end position="205"/>
    </location>
</feature>
<dbReference type="PATRIC" id="fig|49338.4.peg.5723"/>
<keyword evidence="3 6" id="KW-0812">Transmembrane</keyword>
<feature type="transmembrane region" description="Helical" evidence="6">
    <location>
        <begin position="257"/>
        <end position="277"/>
    </location>
</feature>
<gene>
    <name evidence="7" type="ORF">DPCES_5317</name>
</gene>
<dbReference type="PANTHER" id="PTHR37814:SF1">
    <property type="entry name" value="MEMBRANE PROTEIN"/>
    <property type="match status" value="1"/>
</dbReference>
<comment type="subcellular location">
    <subcellularLocation>
        <location evidence="1">Membrane</location>
        <topology evidence="1">Multi-pass membrane protein</topology>
    </subcellularLocation>
</comment>
<dbReference type="RefSeq" id="WP_208926748.1">
    <property type="nucleotide sequence ID" value="NZ_LK996017.1"/>
</dbReference>
<dbReference type="InterPro" id="IPR001734">
    <property type="entry name" value="Na/solute_symporter"/>
</dbReference>
<keyword evidence="5 6" id="KW-0472">Membrane</keyword>
<reference evidence="7" key="1">
    <citation type="submission" date="2014-07" db="EMBL/GenBank/DDBJ databases">
        <authorList>
            <person name="Hornung V.Bastian."/>
        </authorList>
    </citation>
    <scope>NUCLEOTIDE SEQUENCE</scope>
    <source>
        <strain evidence="7">PCE-S</strain>
    </source>
</reference>
<protein>
    <submittedName>
        <fullName evidence="7">Sodium:solute symporter family protein</fullName>
    </submittedName>
</protein>
<dbReference type="InterPro" id="IPR038377">
    <property type="entry name" value="Na/Glc_symporter_sf"/>
</dbReference>
<comment type="similarity">
    <text evidence="2">Belongs to the sodium:solute symporter (SSF) (TC 2.A.21) family.</text>
</comment>
<keyword evidence="4 6" id="KW-1133">Transmembrane helix</keyword>
<organism evidence="7">
    <name type="scientific">Desulfitobacterium hafniense</name>
    <name type="common">Desulfitobacterium frappieri</name>
    <dbReference type="NCBI Taxonomy" id="49338"/>
    <lineage>
        <taxon>Bacteria</taxon>
        <taxon>Bacillati</taxon>
        <taxon>Bacillota</taxon>
        <taxon>Clostridia</taxon>
        <taxon>Eubacteriales</taxon>
        <taxon>Desulfitobacteriaceae</taxon>
        <taxon>Desulfitobacterium</taxon>
    </lineage>
</organism>
<name>A0A098B8L4_DESHA</name>
<sequence length="343" mass="37876">MNKRVIFQIAATYVGAVMGAGFASGQEIQQFFANFGSAGIIGILCSTVLFAGLGWIMLDLQKRWQVTSYADFFERLFGKRWGNRMDILVSLLLFIGMMAMMSGAGAVFRQFFNLSPWLGILITALIISLALWFKGEGVLWINSMLIPLKFVFCIGIGLWAILFATGTKDAGIELVTNPLIHNWLFSSILYVSFNLTLAMVVFASLGKEVQRPEGRLGALLGGMALGLFALVIALTLLKFPEVRGFEIPMVAVAGSLGSWPGFCYVTVLWLAMLTAAIGNGFSLITHMEKKFKFHYKKAAAFLLLLVVPLSGVKFSLIVKMIYPLFGYLGLVFIPVLCWSWLKR</sequence>
<dbReference type="PROSITE" id="PS50283">
    <property type="entry name" value="NA_SOLUT_SYMP_3"/>
    <property type="match status" value="1"/>
</dbReference>
<evidence type="ECO:0000256" key="6">
    <source>
        <dbReference type="SAM" id="Phobius"/>
    </source>
</evidence>
<feature type="transmembrane region" description="Helical" evidence="6">
    <location>
        <begin position="145"/>
        <end position="163"/>
    </location>
</feature>
<dbReference type="InterPro" id="IPR038728">
    <property type="entry name" value="YkvI-like"/>
</dbReference>
<evidence type="ECO:0000256" key="4">
    <source>
        <dbReference type="ARBA" id="ARBA00022989"/>
    </source>
</evidence>
<feature type="transmembrane region" description="Helical" evidence="6">
    <location>
        <begin position="87"/>
        <end position="108"/>
    </location>
</feature>
<proteinExistence type="inferred from homology"/>
<dbReference type="GO" id="GO:0022857">
    <property type="term" value="F:transmembrane transporter activity"/>
    <property type="evidence" value="ECO:0007669"/>
    <property type="project" value="InterPro"/>
</dbReference>
<feature type="transmembrane region" description="Helical" evidence="6">
    <location>
        <begin position="217"/>
        <end position="237"/>
    </location>
</feature>
<evidence type="ECO:0000256" key="1">
    <source>
        <dbReference type="ARBA" id="ARBA00004141"/>
    </source>
</evidence>